<keyword evidence="2" id="KW-0479">Metal-binding</keyword>
<dbReference type="InterPro" id="IPR027806">
    <property type="entry name" value="HARBI1_dom"/>
</dbReference>
<dbReference type="PANTHER" id="PTHR23080:SF133">
    <property type="entry name" value="SI:CH211-262I1.5-RELATED"/>
    <property type="match status" value="1"/>
</dbReference>
<accession>A0A2B4RBV4</accession>
<feature type="coiled-coil region" evidence="3">
    <location>
        <begin position="383"/>
        <end position="424"/>
    </location>
</feature>
<name>A0A2B4RBV4_STYPI</name>
<comment type="cofactor">
    <cofactor evidence="1">
        <name>a divalent metal cation</name>
        <dbReference type="ChEBI" id="CHEBI:60240"/>
    </cofactor>
</comment>
<reference evidence="7" key="1">
    <citation type="journal article" date="2017" name="bioRxiv">
        <title>Comparative analysis of the genomes of Stylophora pistillata and Acropora digitifera provides evidence for extensive differences between species of corals.</title>
        <authorList>
            <person name="Voolstra C.R."/>
            <person name="Li Y."/>
            <person name="Liew Y.J."/>
            <person name="Baumgarten S."/>
            <person name="Zoccola D."/>
            <person name="Flot J.-F."/>
            <person name="Tambutte S."/>
            <person name="Allemand D."/>
            <person name="Aranda M."/>
        </authorList>
    </citation>
    <scope>NUCLEOTIDE SEQUENCE [LARGE SCALE GENOMIC DNA]</scope>
</reference>
<feature type="domain" description="Transposase Helix-turn-helix" evidence="5">
    <location>
        <begin position="478"/>
        <end position="527"/>
    </location>
</feature>
<comment type="caution">
    <text evidence="6">The sequence shown here is derived from an EMBL/GenBank/DDBJ whole genome shotgun (WGS) entry which is preliminary data.</text>
</comment>
<evidence type="ECO:0000313" key="7">
    <source>
        <dbReference type="Proteomes" id="UP000225706"/>
    </source>
</evidence>
<gene>
    <name evidence="6" type="ORF">AWC38_SpisGene19927</name>
</gene>
<evidence type="ECO:0000313" key="6">
    <source>
        <dbReference type="EMBL" id="PFX15834.1"/>
    </source>
</evidence>
<proteinExistence type="predicted"/>
<dbReference type="PANTHER" id="PTHR23080">
    <property type="entry name" value="THAP DOMAIN PROTEIN"/>
    <property type="match status" value="1"/>
</dbReference>
<protein>
    <recommendedName>
        <fullName evidence="8">DDE Tnp4 domain-containing protein</fullName>
    </recommendedName>
</protein>
<feature type="domain" description="DDE Tnp4" evidence="4">
    <location>
        <begin position="557"/>
        <end position="717"/>
    </location>
</feature>
<evidence type="ECO:0008006" key="8">
    <source>
        <dbReference type="Google" id="ProtNLM"/>
    </source>
</evidence>
<evidence type="ECO:0000256" key="2">
    <source>
        <dbReference type="ARBA" id="ARBA00022723"/>
    </source>
</evidence>
<dbReference type="Pfam" id="PF13613">
    <property type="entry name" value="HTH_Tnp_4"/>
    <property type="match status" value="1"/>
</dbReference>
<sequence>MAELSIGLGRVLLGLGNIGAGVGFGVAEKGKMNELNSKAKKLKEDVTKASDLYDNVFYRVAVNLDRVKKALDKLPSDFLDMVDELIAKDTSASNAEQAVITLGKVFGYTKNTLKVASGLLQIVRYCRQSKANGDEPTTEPVADPFEAVPLNNEEPPVVPEAESSFSSTPTLDKIITGLNIAGIVFGLAGLATTIGLGVWTLDNLDKAIADVDKKQKQITEYQTAMMTAMIQIAGEAGVPPNSYTELTSLAATWEEISAEFDSYQKVLNYAVQGYFQDKPLRDIKAKVKAESDLGTSFPGDGYPLAKTLADDIRQLFQQGKIDKEIVSYFANDNPSIGQSTQHTIDINTENNTSNDVESEEMENNNLEIHENNCADEATCQTKERDLLARIKELERQLEEERSARKELELLMKKKEFSIESVKENDKLIRFYTGFENYEMFSTALDFLGREAASMLDYHNTEDRKDLKSRYKSGPSQVLSIENEFFMVLCRLKVGLLEEDLTTRFGVSQSVVSQIVTTWIKFMYFRFKELDIFPSKDIVKIHMPECFLKKYSSTTLLLDATEIYIEKPRNPEAQQLTFSSYKNTNTLKALVGIVPKGGISFVSTLYGGSISDKEITQLSGLIDKLERGDVITADRGFNIKDMLASKGVRVNLSPFMNQSGQFTENELLETRRIASLRIHVERAIERIKNYHILDFVPITLCRNGVIDMIFFVCAMLSNYLPPLVDG</sequence>
<dbReference type="GO" id="GO:0046872">
    <property type="term" value="F:metal ion binding"/>
    <property type="evidence" value="ECO:0007669"/>
    <property type="project" value="UniProtKB-KW"/>
</dbReference>
<dbReference type="AlphaFoldDB" id="A0A2B4RBV4"/>
<dbReference type="InterPro" id="IPR027805">
    <property type="entry name" value="Transposase_HTH_dom"/>
</dbReference>
<keyword evidence="7" id="KW-1185">Reference proteome</keyword>
<dbReference type="OrthoDB" id="10020990at2759"/>
<dbReference type="EMBL" id="LSMT01000604">
    <property type="protein sequence ID" value="PFX15834.1"/>
    <property type="molecule type" value="Genomic_DNA"/>
</dbReference>
<evidence type="ECO:0000259" key="5">
    <source>
        <dbReference type="Pfam" id="PF13613"/>
    </source>
</evidence>
<keyword evidence="3" id="KW-0175">Coiled coil</keyword>
<evidence type="ECO:0000256" key="1">
    <source>
        <dbReference type="ARBA" id="ARBA00001968"/>
    </source>
</evidence>
<evidence type="ECO:0000256" key="3">
    <source>
        <dbReference type="SAM" id="Coils"/>
    </source>
</evidence>
<dbReference type="Pfam" id="PF13359">
    <property type="entry name" value="DDE_Tnp_4"/>
    <property type="match status" value="1"/>
</dbReference>
<organism evidence="6 7">
    <name type="scientific">Stylophora pistillata</name>
    <name type="common">Smooth cauliflower coral</name>
    <dbReference type="NCBI Taxonomy" id="50429"/>
    <lineage>
        <taxon>Eukaryota</taxon>
        <taxon>Metazoa</taxon>
        <taxon>Cnidaria</taxon>
        <taxon>Anthozoa</taxon>
        <taxon>Hexacorallia</taxon>
        <taxon>Scleractinia</taxon>
        <taxon>Astrocoeniina</taxon>
        <taxon>Pocilloporidae</taxon>
        <taxon>Stylophora</taxon>
    </lineage>
</organism>
<dbReference type="Proteomes" id="UP000225706">
    <property type="component" value="Unassembled WGS sequence"/>
</dbReference>
<evidence type="ECO:0000259" key="4">
    <source>
        <dbReference type="Pfam" id="PF13359"/>
    </source>
</evidence>